<evidence type="ECO:0000259" key="3">
    <source>
        <dbReference type="Pfam" id="PF22570"/>
    </source>
</evidence>
<keyword evidence="1" id="KW-1133">Transmembrane helix</keyword>
<evidence type="ECO:0000313" key="4">
    <source>
        <dbReference type="EMBL" id="QQT02128.1"/>
    </source>
</evidence>
<reference evidence="4 5" key="1">
    <citation type="submission" date="2021-01" db="EMBL/GenBank/DDBJ databases">
        <title>FDA dAtabase for Regulatory Grade micrObial Sequences (FDA-ARGOS): Supporting development and validation of Infectious Disease Dx tests.</title>
        <authorList>
            <person name="Nelson B."/>
            <person name="Plummer A."/>
            <person name="Tallon L."/>
            <person name="Sadzewicz L."/>
            <person name="Zhao X."/>
            <person name="Boylan J."/>
            <person name="Ott S."/>
            <person name="Bowen H."/>
            <person name="Vavikolanu K."/>
            <person name="Mehta A."/>
            <person name="Aluvathingal J."/>
            <person name="Nadendla S."/>
            <person name="Myers T."/>
            <person name="Yan Y."/>
            <person name="Sichtig H."/>
        </authorList>
    </citation>
    <scope>NUCLEOTIDE SEQUENCE [LARGE SCALE GENOMIC DNA]</scope>
    <source>
        <strain evidence="4 5">FDAARGOS_1161</strain>
    </source>
</reference>
<gene>
    <name evidence="4" type="ORF">I6J18_09955</name>
</gene>
<name>A0A974S243_PERPY</name>
<evidence type="ECO:0000256" key="1">
    <source>
        <dbReference type="SAM" id="Phobius"/>
    </source>
</evidence>
<feature type="domain" description="LiaF transmembrane" evidence="3">
    <location>
        <begin position="12"/>
        <end position="113"/>
    </location>
</feature>
<dbReference type="InterPro" id="IPR054331">
    <property type="entry name" value="LiaF_TM"/>
</dbReference>
<dbReference type="Pfam" id="PF09922">
    <property type="entry name" value="LiaF-like_C"/>
    <property type="match status" value="1"/>
</dbReference>
<dbReference type="EMBL" id="CP068053">
    <property type="protein sequence ID" value="QQT02128.1"/>
    <property type="molecule type" value="Genomic_DNA"/>
</dbReference>
<dbReference type="InterPro" id="IPR024425">
    <property type="entry name" value="LiaF-like_C"/>
</dbReference>
<feature type="domain" description="Cell wall-active antibiotics response LiaF-like C-terminal" evidence="2">
    <location>
        <begin position="224"/>
        <end position="336"/>
    </location>
</feature>
<accession>A0A974S243</accession>
<dbReference type="Pfam" id="PF22570">
    <property type="entry name" value="LiaF-TM"/>
    <property type="match status" value="1"/>
</dbReference>
<keyword evidence="5" id="KW-1185">Reference proteome</keyword>
<evidence type="ECO:0000259" key="2">
    <source>
        <dbReference type="Pfam" id="PF09922"/>
    </source>
</evidence>
<keyword evidence="1" id="KW-0472">Membrane</keyword>
<feature type="transmembrane region" description="Helical" evidence="1">
    <location>
        <begin position="91"/>
        <end position="109"/>
    </location>
</feature>
<keyword evidence="1" id="KW-0812">Transmembrane</keyword>
<dbReference type="Proteomes" id="UP000595254">
    <property type="component" value="Chromosome"/>
</dbReference>
<protein>
    <submittedName>
        <fullName evidence="4">Cell wall-active antibiotics response protein</fullName>
    </submittedName>
</protein>
<dbReference type="KEGG" id="ppsr:I6J18_09955"/>
<proteinExistence type="predicted"/>
<dbReference type="AlphaFoldDB" id="A0A974S243"/>
<evidence type="ECO:0000313" key="5">
    <source>
        <dbReference type="Proteomes" id="UP000595254"/>
    </source>
</evidence>
<feature type="transmembrane region" description="Helical" evidence="1">
    <location>
        <begin position="66"/>
        <end position="85"/>
    </location>
</feature>
<feature type="transmembrane region" description="Helical" evidence="1">
    <location>
        <begin position="41"/>
        <end position="59"/>
    </location>
</feature>
<dbReference type="NCBIfam" id="NF040535">
    <property type="entry name" value="LiaF_C_term"/>
    <property type="match status" value="1"/>
</dbReference>
<dbReference type="RefSeq" id="WP_051387278.1">
    <property type="nucleotide sequence ID" value="NZ_CP068053.1"/>
</dbReference>
<organism evidence="4 5">
    <name type="scientific">Peribacillus psychrosaccharolyticus</name>
    <name type="common">Bacillus psychrosaccharolyticus</name>
    <dbReference type="NCBI Taxonomy" id="1407"/>
    <lineage>
        <taxon>Bacteria</taxon>
        <taxon>Bacillati</taxon>
        <taxon>Bacillota</taxon>
        <taxon>Bacilli</taxon>
        <taxon>Bacillales</taxon>
        <taxon>Bacillaceae</taxon>
        <taxon>Peribacillus</taxon>
    </lineage>
</organism>
<dbReference type="InterPro" id="IPR047793">
    <property type="entry name" value="LiaF_C"/>
</dbReference>
<sequence length="339" mass="38809">MKKRSLNRALAASILLLTGFLLLFINIGVISLEIKEMFVEVYPILLLLAGVYLLVSYFSRKSGNKLFIGLFLITYSTLSLISKFTNLDFKIWNLWPLLIVFIGLQLLFSKNKHIVYQDKTEYYEDISGSSSNHVRNEQGEYSQKVEEALVHLENGKVKLREVDKQTRENTSIDGIIHQQIENVWAQINKSQETINSLKLIGELDLRKKRSKAKSKVRNSKMVTLGSVDFNQSNWHLEPMNIYHGIGDYSFDFNKAYIPERETLIQLKGWIGDVNILIPEGIPIRVQAKVTIGEVTIFSSSSAHVFGPNVYFESPHYEEAVKKIDFVIDMMIGEVKIDKV</sequence>